<dbReference type="EMBL" id="JAYWIO010000005">
    <property type="protein sequence ID" value="KAK7260466.1"/>
    <property type="molecule type" value="Genomic_DNA"/>
</dbReference>
<dbReference type="PANTHER" id="PTHR15020">
    <property type="entry name" value="FLAVIN REDUCTASE-RELATED"/>
    <property type="match status" value="1"/>
</dbReference>
<dbReference type="InterPro" id="IPR016040">
    <property type="entry name" value="NAD(P)-bd_dom"/>
</dbReference>
<dbReference type="SUPFAM" id="SSF51735">
    <property type="entry name" value="NAD(P)-binding Rossmann-fold domains"/>
    <property type="match status" value="1"/>
</dbReference>
<feature type="domain" description="NAD(P)-binding" evidence="1">
    <location>
        <begin position="65"/>
        <end position="261"/>
    </location>
</feature>
<dbReference type="Gene3D" id="3.40.50.720">
    <property type="entry name" value="NAD(P)-binding Rossmann-like Domain"/>
    <property type="match status" value="1"/>
</dbReference>
<dbReference type="AlphaFoldDB" id="A0AAN9ENF0"/>
<proteinExistence type="predicted"/>
<accession>A0AAN9ENF0</accession>
<dbReference type="Pfam" id="PF13460">
    <property type="entry name" value="NAD_binding_10"/>
    <property type="match status" value="1"/>
</dbReference>
<evidence type="ECO:0000259" key="1">
    <source>
        <dbReference type="Pfam" id="PF13460"/>
    </source>
</evidence>
<sequence length="417" mass="45247">MATPLIILRNPTFHFHTLNKHFTSPSTFNTKSSLTLLNFATKMEGSEISEQVAENLSVKKVFVAGATGSTGKRIVEQLLAKGFAVKAGVRDLEKARTTLSSNNPSLQLVKADVTEGSDKLAEAIGDDSEAVVCATGFRPGWDLLAPWKVDNFGTVNLVEACRKSNVNRFILISSILVNGAAMGQLLNPAYIFLNVFGLTLVAKLQAEQYIRKSGINYTIIRPGGLRNDPPSGNVVMEPEDTLYQGSISRDQVAEVAVEALALPEASYKVVEIISSPDVPKRPYHDLFGSISQRSYSLPICVSSPSCIVVEEIGKKLNLERHGEVARMNIATTEVMNAKATGAPSCTAALSIGVGGIAATSSASPHTLEILYQFKRNKKVRMAEWSKAPDSSSGLRERAWVQIPLLTFLFNFICHTFE</sequence>
<evidence type="ECO:0000313" key="3">
    <source>
        <dbReference type="Proteomes" id="UP001372338"/>
    </source>
</evidence>
<dbReference type="PANTHER" id="PTHR15020:SF11">
    <property type="entry name" value="OS06G0360300 PROTEIN"/>
    <property type="match status" value="1"/>
</dbReference>
<keyword evidence="3" id="KW-1185">Reference proteome</keyword>
<organism evidence="2 3">
    <name type="scientific">Crotalaria pallida</name>
    <name type="common">Smooth rattlebox</name>
    <name type="synonym">Crotalaria striata</name>
    <dbReference type="NCBI Taxonomy" id="3830"/>
    <lineage>
        <taxon>Eukaryota</taxon>
        <taxon>Viridiplantae</taxon>
        <taxon>Streptophyta</taxon>
        <taxon>Embryophyta</taxon>
        <taxon>Tracheophyta</taxon>
        <taxon>Spermatophyta</taxon>
        <taxon>Magnoliopsida</taxon>
        <taxon>eudicotyledons</taxon>
        <taxon>Gunneridae</taxon>
        <taxon>Pentapetalae</taxon>
        <taxon>rosids</taxon>
        <taxon>fabids</taxon>
        <taxon>Fabales</taxon>
        <taxon>Fabaceae</taxon>
        <taxon>Papilionoideae</taxon>
        <taxon>50 kb inversion clade</taxon>
        <taxon>genistoids sensu lato</taxon>
        <taxon>core genistoids</taxon>
        <taxon>Crotalarieae</taxon>
        <taxon>Crotalaria</taxon>
    </lineage>
</organism>
<dbReference type="InterPro" id="IPR036291">
    <property type="entry name" value="NAD(P)-bd_dom_sf"/>
</dbReference>
<name>A0AAN9ENF0_CROPI</name>
<gene>
    <name evidence="2" type="ORF">RIF29_26529</name>
</gene>
<reference evidence="2 3" key="1">
    <citation type="submission" date="2024-01" db="EMBL/GenBank/DDBJ databases">
        <title>The genomes of 5 underutilized Papilionoideae crops provide insights into root nodulation and disease resistanc.</title>
        <authorList>
            <person name="Yuan L."/>
        </authorList>
    </citation>
    <scope>NUCLEOTIDE SEQUENCE [LARGE SCALE GENOMIC DNA]</scope>
    <source>
        <strain evidence="2">ZHUSHIDOU_FW_LH</strain>
        <tissue evidence="2">Leaf</tissue>
    </source>
</reference>
<evidence type="ECO:0000313" key="2">
    <source>
        <dbReference type="EMBL" id="KAK7260466.1"/>
    </source>
</evidence>
<comment type="caution">
    <text evidence="2">The sequence shown here is derived from an EMBL/GenBank/DDBJ whole genome shotgun (WGS) entry which is preliminary data.</text>
</comment>
<protein>
    <recommendedName>
        <fullName evidence="1">NAD(P)-binding domain-containing protein</fullName>
    </recommendedName>
</protein>
<dbReference type="Proteomes" id="UP001372338">
    <property type="component" value="Unassembled WGS sequence"/>
</dbReference>
<dbReference type="CDD" id="cd05243">
    <property type="entry name" value="SDR_a5"/>
    <property type="match status" value="1"/>
</dbReference>